<protein>
    <submittedName>
        <fullName evidence="1">Uncharacterized protein</fullName>
    </submittedName>
</protein>
<gene>
    <name evidence="1" type="ORF">OJ252_2991</name>
</gene>
<evidence type="ECO:0000313" key="1">
    <source>
        <dbReference type="EMBL" id="KAJ1607027.1"/>
    </source>
</evidence>
<organism evidence="1 2">
    <name type="scientific">Cryptosporidium canis</name>
    <dbReference type="NCBI Taxonomy" id="195482"/>
    <lineage>
        <taxon>Eukaryota</taxon>
        <taxon>Sar</taxon>
        <taxon>Alveolata</taxon>
        <taxon>Apicomplexa</taxon>
        <taxon>Conoidasida</taxon>
        <taxon>Coccidia</taxon>
        <taxon>Eucoccidiorida</taxon>
        <taxon>Eimeriorina</taxon>
        <taxon>Cryptosporidiidae</taxon>
        <taxon>Cryptosporidium</taxon>
    </lineage>
</organism>
<proteinExistence type="predicted"/>
<feature type="non-terminal residue" evidence="1">
    <location>
        <position position="1"/>
    </location>
</feature>
<keyword evidence="2" id="KW-1185">Reference proteome</keyword>
<reference evidence="1" key="1">
    <citation type="submission" date="2022-10" db="EMBL/GenBank/DDBJ databases">
        <title>Adaptive evolution leads to modifications in subtelomeric GC content in a zoonotic Cryptosporidium species.</title>
        <authorList>
            <person name="Li J."/>
            <person name="Feng Y."/>
            <person name="Xiao L."/>
        </authorList>
    </citation>
    <scope>NUCLEOTIDE SEQUENCE</scope>
    <source>
        <strain evidence="1">25894</strain>
    </source>
</reference>
<dbReference type="EMBL" id="JAPCXB010000126">
    <property type="protein sequence ID" value="KAJ1607027.1"/>
    <property type="molecule type" value="Genomic_DNA"/>
</dbReference>
<sequence length="116" mass="13189">PRMTKHLGFKGQRDWSGAVRMARRAAQKISFFWVTPYFSESILFKKKAILELQGEYLEEYIKGPNAAKRDHRGQVEDDTGGSSLEIWEYLAVLSVYELLEQLYEVSDAPGAHHAGA</sequence>
<evidence type="ECO:0000313" key="2">
    <source>
        <dbReference type="Proteomes" id="UP001071777"/>
    </source>
</evidence>
<comment type="caution">
    <text evidence="1">The sequence shown here is derived from an EMBL/GenBank/DDBJ whole genome shotgun (WGS) entry which is preliminary data.</text>
</comment>
<dbReference type="Proteomes" id="UP001071777">
    <property type="component" value="Unassembled WGS sequence"/>
</dbReference>
<accession>A0ABQ8P6L7</accession>
<name>A0ABQ8P6L7_9CRYT</name>